<dbReference type="AlphaFoldDB" id="A0A413W8K7"/>
<evidence type="ECO:0000259" key="5">
    <source>
        <dbReference type="PROSITE" id="PS50893"/>
    </source>
</evidence>
<gene>
    <name evidence="6" type="ORF">DW885_00215</name>
</gene>
<dbReference type="GO" id="GO:0016020">
    <property type="term" value="C:membrane"/>
    <property type="evidence" value="ECO:0007669"/>
    <property type="project" value="InterPro"/>
</dbReference>
<evidence type="ECO:0000256" key="4">
    <source>
        <dbReference type="ARBA" id="ARBA00022840"/>
    </source>
</evidence>
<dbReference type="InterPro" id="IPR003593">
    <property type="entry name" value="AAA+_ATPase"/>
</dbReference>
<dbReference type="GO" id="GO:0140359">
    <property type="term" value="F:ABC-type transporter activity"/>
    <property type="evidence" value="ECO:0007669"/>
    <property type="project" value="InterPro"/>
</dbReference>
<dbReference type="CDD" id="cd03220">
    <property type="entry name" value="ABC_KpsT_Wzt"/>
    <property type="match status" value="1"/>
</dbReference>
<dbReference type="PROSITE" id="PS50893">
    <property type="entry name" value="ABC_TRANSPORTER_2"/>
    <property type="match status" value="1"/>
</dbReference>
<name>A0A413W8K7_9FIRM</name>
<feature type="domain" description="ABC transporter" evidence="5">
    <location>
        <begin position="30"/>
        <end position="249"/>
    </location>
</feature>
<dbReference type="Pfam" id="PF00005">
    <property type="entry name" value="ABC_tran"/>
    <property type="match status" value="1"/>
</dbReference>
<dbReference type="SUPFAM" id="SSF52540">
    <property type="entry name" value="P-loop containing nucleoside triphosphate hydrolases"/>
    <property type="match status" value="1"/>
</dbReference>
<keyword evidence="4 6" id="KW-0067">ATP-binding</keyword>
<comment type="caution">
    <text evidence="6">The sequence shown here is derived from an EMBL/GenBank/DDBJ whole genome shotgun (WGS) entry which is preliminary data.</text>
</comment>
<dbReference type="InterPro" id="IPR027417">
    <property type="entry name" value="P-loop_NTPase"/>
</dbReference>
<comment type="similarity">
    <text evidence="1">Belongs to the ABC transporter superfamily.</text>
</comment>
<dbReference type="Gene3D" id="3.40.50.300">
    <property type="entry name" value="P-loop containing nucleotide triphosphate hydrolases"/>
    <property type="match status" value="1"/>
</dbReference>
<dbReference type="InterPro" id="IPR050683">
    <property type="entry name" value="Bact_Polysacc_Export_ATP-bd"/>
</dbReference>
<keyword evidence="3" id="KW-0547">Nucleotide-binding</keyword>
<dbReference type="InterPro" id="IPR017871">
    <property type="entry name" value="ABC_transporter-like_CS"/>
</dbReference>
<dbReference type="SMART" id="SM00382">
    <property type="entry name" value="AAA"/>
    <property type="match status" value="1"/>
</dbReference>
<evidence type="ECO:0000313" key="6">
    <source>
        <dbReference type="EMBL" id="RHB42493.1"/>
    </source>
</evidence>
<dbReference type="PANTHER" id="PTHR46743">
    <property type="entry name" value="TEICHOIC ACIDS EXPORT ATP-BINDING PROTEIN TAGH"/>
    <property type="match status" value="1"/>
</dbReference>
<dbReference type="EMBL" id="QSGQ01000001">
    <property type="protein sequence ID" value="RHB42493.1"/>
    <property type="molecule type" value="Genomic_DNA"/>
</dbReference>
<dbReference type="PROSITE" id="PS00211">
    <property type="entry name" value="ABC_TRANSPORTER_1"/>
    <property type="match status" value="1"/>
</dbReference>
<accession>A0A413W8K7</accession>
<proteinExistence type="inferred from homology"/>
<dbReference type="GO" id="GO:0005524">
    <property type="term" value="F:ATP binding"/>
    <property type="evidence" value="ECO:0007669"/>
    <property type="project" value="UniProtKB-KW"/>
</dbReference>
<reference evidence="6 7" key="1">
    <citation type="submission" date="2018-08" db="EMBL/GenBank/DDBJ databases">
        <title>A genome reference for cultivated species of the human gut microbiota.</title>
        <authorList>
            <person name="Zou Y."/>
            <person name="Xue W."/>
            <person name="Luo G."/>
        </authorList>
    </citation>
    <scope>NUCLEOTIDE SEQUENCE [LARGE SCALE GENOMIC DNA]</scope>
    <source>
        <strain evidence="6 7">AM40-15AC</strain>
    </source>
</reference>
<sequence length="251" mass="28246">MGDTVIKVDHVSMRFNLSSEKVDNMKEYFIRRLKHNMSYDEFWALQDISFDVKKGESVALIGLNGCGKSTLLKTIAGVLKPTKGSIQIQGTIAPMIELGAGFDMDLTARENVYLNGAILGYSRKQMNEYYDGIVDFSELEAFMDVPIKNFSSGMLARLAFAIATIGKPDILIVDEVLSVGDFRFQEKCEKRIQGMMKADTTILFVSHSIDQVKKICKRAIWIEKGHIREDGTSEEIGSHFERAYYAGELEE</sequence>
<dbReference type="GO" id="GO:0016887">
    <property type="term" value="F:ATP hydrolysis activity"/>
    <property type="evidence" value="ECO:0007669"/>
    <property type="project" value="InterPro"/>
</dbReference>
<evidence type="ECO:0000256" key="1">
    <source>
        <dbReference type="ARBA" id="ARBA00005417"/>
    </source>
</evidence>
<evidence type="ECO:0000256" key="3">
    <source>
        <dbReference type="ARBA" id="ARBA00022741"/>
    </source>
</evidence>
<dbReference type="InterPro" id="IPR003439">
    <property type="entry name" value="ABC_transporter-like_ATP-bd"/>
</dbReference>
<evidence type="ECO:0000256" key="2">
    <source>
        <dbReference type="ARBA" id="ARBA00022448"/>
    </source>
</evidence>
<keyword evidence="2" id="KW-0813">Transport</keyword>
<dbReference type="PANTHER" id="PTHR46743:SF2">
    <property type="entry name" value="TEICHOIC ACIDS EXPORT ATP-BINDING PROTEIN TAGH"/>
    <property type="match status" value="1"/>
</dbReference>
<organism evidence="6 7">
    <name type="scientific">Dorea formicigenerans</name>
    <dbReference type="NCBI Taxonomy" id="39486"/>
    <lineage>
        <taxon>Bacteria</taxon>
        <taxon>Bacillati</taxon>
        <taxon>Bacillota</taxon>
        <taxon>Clostridia</taxon>
        <taxon>Lachnospirales</taxon>
        <taxon>Lachnospiraceae</taxon>
        <taxon>Dorea</taxon>
    </lineage>
</organism>
<dbReference type="InterPro" id="IPR015860">
    <property type="entry name" value="ABC_transpr_TagH-like"/>
</dbReference>
<protein>
    <submittedName>
        <fullName evidence="6">ABC transporter ATP-binding protein</fullName>
    </submittedName>
</protein>
<dbReference type="Proteomes" id="UP000284883">
    <property type="component" value="Unassembled WGS sequence"/>
</dbReference>
<evidence type="ECO:0000313" key="7">
    <source>
        <dbReference type="Proteomes" id="UP000284883"/>
    </source>
</evidence>
<dbReference type="RefSeq" id="WP_118000068.1">
    <property type="nucleotide sequence ID" value="NZ_QSGQ01000001.1"/>
</dbReference>